<keyword evidence="1" id="KW-0812">Transmembrane</keyword>
<dbReference type="Proteomes" id="UP000292307">
    <property type="component" value="Chromosome"/>
</dbReference>
<sequence>MLSLIVPVYGNEGSLPELLAAVTRLNDSVGGDFETVFVVDASPDNCYVLLRKQLPQQRFRSQLVLLSRNFGSFAAIRMGLQFARGSRFAVMAADLQEPPELVLRMNDILQRDEADVVVGVREGRSDPLASRLMSGAFWWLYRKYVMPDVPPGGVDMFGCNRDFRDTLLTLEERHSSLIGQLFWIGYRRSVVPYTRLERQHGKSGWTFRKKWKYLMDSAFSFTDLPIKLLIRVGAAGTALVTALAVVVVVARLNGLIAVPGYAMTILTMALLGSINLFGLGIVGVYAWRTYENTKQRPNAIHRQSHVFEGAHVHAHQR</sequence>
<feature type="transmembrane region" description="Helical" evidence="1">
    <location>
        <begin position="228"/>
        <end position="249"/>
    </location>
</feature>
<keyword evidence="5" id="KW-1185">Reference proteome</keyword>
<feature type="transmembrane region" description="Helical" evidence="1">
    <location>
        <begin position="261"/>
        <end position="287"/>
    </location>
</feature>
<organism evidence="3 6">
    <name type="scientific">Pseudoduganella albidiflava</name>
    <dbReference type="NCBI Taxonomy" id="321983"/>
    <lineage>
        <taxon>Bacteria</taxon>
        <taxon>Pseudomonadati</taxon>
        <taxon>Pseudomonadota</taxon>
        <taxon>Betaproteobacteria</taxon>
        <taxon>Burkholderiales</taxon>
        <taxon>Oxalobacteraceae</taxon>
        <taxon>Telluria group</taxon>
        <taxon>Pseudoduganella</taxon>
    </lineage>
</organism>
<dbReference type="Gene3D" id="3.90.550.10">
    <property type="entry name" value="Spore Coat Polysaccharide Biosynthesis Protein SpsA, Chain A"/>
    <property type="match status" value="1"/>
</dbReference>
<dbReference type="RefSeq" id="WP_131148299.1">
    <property type="nucleotide sequence ID" value="NZ_BMWV01000001.1"/>
</dbReference>
<reference evidence="3" key="3">
    <citation type="submission" date="2022-12" db="EMBL/GenBank/DDBJ databases">
        <authorList>
            <person name="Sun Q."/>
            <person name="Kim S."/>
        </authorList>
    </citation>
    <scope>NUCLEOTIDE SEQUENCE</scope>
    <source>
        <strain evidence="3">KCTC 12343</strain>
    </source>
</reference>
<evidence type="ECO:0000313" key="5">
    <source>
        <dbReference type="Proteomes" id="UP000292307"/>
    </source>
</evidence>
<dbReference type="PANTHER" id="PTHR48090:SF8">
    <property type="entry name" value="GLYCOSYLTRANSFERASE CSBB-RELATED"/>
    <property type="match status" value="1"/>
</dbReference>
<dbReference type="SUPFAM" id="SSF53448">
    <property type="entry name" value="Nucleotide-diphospho-sugar transferases"/>
    <property type="match status" value="1"/>
</dbReference>
<keyword evidence="3" id="KW-0808">Transferase</keyword>
<dbReference type="EMBL" id="BMWV01000001">
    <property type="protein sequence ID" value="GGY25688.1"/>
    <property type="molecule type" value="Genomic_DNA"/>
</dbReference>
<gene>
    <name evidence="4" type="ORF">EYF70_28000</name>
    <name evidence="3" type="ORF">GCM10007387_04270</name>
</gene>
<keyword evidence="1" id="KW-1133">Transmembrane helix</keyword>
<evidence type="ECO:0000313" key="4">
    <source>
        <dbReference type="EMBL" id="QBI04235.1"/>
    </source>
</evidence>
<evidence type="ECO:0000313" key="3">
    <source>
        <dbReference type="EMBL" id="GGY25688.1"/>
    </source>
</evidence>
<dbReference type="PANTHER" id="PTHR48090">
    <property type="entry name" value="UNDECAPRENYL-PHOSPHATE 4-DEOXY-4-FORMAMIDO-L-ARABINOSE TRANSFERASE-RELATED"/>
    <property type="match status" value="1"/>
</dbReference>
<dbReference type="GO" id="GO:0016740">
    <property type="term" value="F:transferase activity"/>
    <property type="evidence" value="ECO:0007669"/>
    <property type="project" value="UniProtKB-KW"/>
</dbReference>
<dbReference type="GO" id="GO:0005886">
    <property type="term" value="C:plasma membrane"/>
    <property type="evidence" value="ECO:0007669"/>
    <property type="project" value="TreeGrafter"/>
</dbReference>
<dbReference type="OrthoDB" id="9811884at2"/>
<proteinExistence type="predicted"/>
<reference evidence="3" key="1">
    <citation type="journal article" date="2014" name="Int. J. Syst. Evol. Microbiol.">
        <title>Complete genome sequence of Corynebacterium casei LMG S-19264T (=DSM 44701T), isolated from a smear-ripened cheese.</title>
        <authorList>
            <consortium name="US DOE Joint Genome Institute (JGI-PGF)"/>
            <person name="Walter F."/>
            <person name="Albersmeier A."/>
            <person name="Kalinowski J."/>
            <person name="Ruckert C."/>
        </authorList>
    </citation>
    <scope>NUCLEOTIDE SEQUENCE</scope>
    <source>
        <strain evidence="3">KCTC 12343</strain>
    </source>
</reference>
<dbReference type="Proteomes" id="UP000628442">
    <property type="component" value="Unassembled WGS sequence"/>
</dbReference>
<dbReference type="InterPro" id="IPR029044">
    <property type="entry name" value="Nucleotide-diphossugar_trans"/>
</dbReference>
<protein>
    <submittedName>
        <fullName evidence="3">Glycosyl transferase</fullName>
    </submittedName>
    <submittedName>
        <fullName evidence="4">Glycosyltransferase</fullName>
    </submittedName>
</protein>
<dbReference type="Pfam" id="PF00535">
    <property type="entry name" value="Glycos_transf_2"/>
    <property type="match status" value="1"/>
</dbReference>
<evidence type="ECO:0000259" key="2">
    <source>
        <dbReference type="Pfam" id="PF00535"/>
    </source>
</evidence>
<dbReference type="CDD" id="cd04187">
    <property type="entry name" value="DPM1_like_bac"/>
    <property type="match status" value="1"/>
</dbReference>
<accession>A0A411X5X7</accession>
<dbReference type="EMBL" id="CP036401">
    <property type="protein sequence ID" value="QBI04235.1"/>
    <property type="molecule type" value="Genomic_DNA"/>
</dbReference>
<evidence type="ECO:0000313" key="6">
    <source>
        <dbReference type="Proteomes" id="UP000628442"/>
    </source>
</evidence>
<dbReference type="AlphaFoldDB" id="A0A411X5X7"/>
<dbReference type="InterPro" id="IPR001173">
    <property type="entry name" value="Glyco_trans_2-like"/>
</dbReference>
<feature type="domain" description="Glycosyltransferase 2-like" evidence="2">
    <location>
        <begin position="3"/>
        <end position="144"/>
    </location>
</feature>
<reference evidence="4 5" key="2">
    <citation type="submission" date="2019-02" db="EMBL/GenBank/DDBJ databases">
        <title>Draft Genome Sequences of Six Type Strains of the Genus Massilia.</title>
        <authorList>
            <person name="Miess H."/>
            <person name="Frediansyhah A."/>
            <person name="Gross H."/>
        </authorList>
    </citation>
    <scope>NUCLEOTIDE SEQUENCE [LARGE SCALE GENOMIC DNA]</scope>
    <source>
        <strain evidence="4 5">DSM 17472</strain>
    </source>
</reference>
<keyword evidence="1" id="KW-0472">Membrane</keyword>
<name>A0A411X5X7_9BURK</name>
<evidence type="ECO:0000256" key="1">
    <source>
        <dbReference type="SAM" id="Phobius"/>
    </source>
</evidence>
<dbReference type="InterPro" id="IPR050256">
    <property type="entry name" value="Glycosyltransferase_2"/>
</dbReference>